<sequence>MSAPAQDAPPAGTTEPREPEGAEEGTAEEEGEEGAEERPQDAWESRKDLRRHSPAFMLGDSARLGGSLVYGSQYGVSGGHVGRDVVLGNKTEIYQIGYGATQPAASSGEVPEGELERLAALFAADEDELAHLEARLRAERFLVLTGSLSSGRRMAALMLLRRLGVAPVRALDRDLRPGDLPHHLKERSGHVLCDLVTDPGSPLREAQMLAVRDQLADKGSYLVLTTGPGAAGMEGVLPARWRSPSAALVLRGHLTALTDEATARDLLRLDAVRDVLAHRPQPREAAGLARLLVTHAGTGSPVEATEALKRALEQFSTDAVERQVQQWFDNPALPLRDKAFLVSLAAFNEAPYALTAELSDQLFALLHRTEDRGEPLRIPVFGTSIETRLQLARARSYTEEEATEWGPVIQVKAAYEDERAALVLLREVWTGHPSSRPALTGWLRKLADDGRPLVRTRAASTAAVLLTRDLPSALALLVQGWADSSRPHRRVTAAHTLALAHALGAPNLRQVVGDWSRSDQPRLRWTAIRTYALIGEQWPEEALDALRAVVAASASRAQEGGRGADSEETVEEEMTEAASSTALLLLSPAGQTVYQHLLAALREKGAARELALRAFLTACEWTDDTGTGPAPERPVLLNRYGHATAARTVATPATTAAPGPAPEEEAYAIATLWAEALRDRGHTAQALRVLADWVRCAEGDPAAEWALSTLLPALARSRPDHERLSHLLRTMPAQNGGPPPPVAARLHTALTAH</sequence>
<dbReference type="Proteomes" id="UP001519064">
    <property type="component" value="Unassembled WGS sequence"/>
</dbReference>
<proteinExistence type="predicted"/>
<feature type="compositionally biased region" description="Basic and acidic residues" evidence="1">
    <location>
        <begin position="36"/>
        <end position="47"/>
    </location>
</feature>
<protein>
    <recommendedName>
        <fullName evidence="4">HEAT repeat domain-containing protein</fullName>
    </recommendedName>
</protein>
<reference evidence="2 3" key="1">
    <citation type="submission" date="2020-11" db="EMBL/GenBank/DDBJ databases">
        <title>Streptomyces spirodelae sp. nov., isolated from duckweed.</title>
        <authorList>
            <person name="Saimee Y."/>
            <person name="Duangmal K."/>
        </authorList>
    </citation>
    <scope>NUCLEOTIDE SEQUENCE [LARGE SCALE GENOMIC DNA]</scope>
    <source>
        <strain evidence="2 3">S16-07</strain>
    </source>
</reference>
<dbReference type="SUPFAM" id="SSF48371">
    <property type="entry name" value="ARM repeat"/>
    <property type="match status" value="1"/>
</dbReference>
<evidence type="ECO:0000256" key="1">
    <source>
        <dbReference type="SAM" id="MobiDB-lite"/>
    </source>
</evidence>
<evidence type="ECO:0000313" key="3">
    <source>
        <dbReference type="Proteomes" id="UP001519064"/>
    </source>
</evidence>
<dbReference type="RefSeq" id="WP_209243151.1">
    <property type="nucleotide sequence ID" value="NZ_JADKMA010000232.1"/>
</dbReference>
<dbReference type="EMBL" id="JADKMA010000232">
    <property type="protein sequence ID" value="MBO8195938.1"/>
    <property type="molecule type" value="Genomic_DNA"/>
</dbReference>
<evidence type="ECO:0000313" key="2">
    <source>
        <dbReference type="EMBL" id="MBO8195938.1"/>
    </source>
</evidence>
<accession>A0ABS3XKV0</accession>
<comment type="caution">
    <text evidence="2">The sequence shown here is derived from an EMBL/GenBank/DDBJ whole genome shotgun (WGS) entry which is preliminary data.</text>
</comment>
<gene>
    <name evidence="2" type="ORF">ITI46_30460</name>
</gene>
<organism evidence="2 3">
    <name type="scientific">Streptomyces oryzae</name>
    <dbReference type="NCBI Taxonomy" id="1434886"/>
    <lineage>
        <taxon>Bacteria</taxon>
        <taxon>Bacillati</taxon>
        <taxon>Actinomycetota</taxon>
        <taxon>Actinomycetes</taxon>
        <taxon>Kitasatosporales</taxon>
        <taxon>Streptomycetaceae</taxon>
        <taxon>Streptomyces</taxon>
    </lineage>
</organism>
<keyword evidence="3" id="KW-1185">Reference proteome</keyword>
<feature type="compositionally biased region" description="Acidic residues" evidence="1">
    <location>
        <begin position="21"/>
        <end position="35"/>
    </location>
</feature>
<name>A0ABS3XKV0_9ACTN</name>
<dbReference type="InterPro" id="IPR016024">
    <property type="entry name" value="ARM-type_fold"/>
</dbReference>
<feature type="region of interest" description="Disordered" evidence="1">
    <location>
        <begin position="1"/>
        <end position="47"/>
    </location>
</feature>
<evidence type="ECO:0008006" key="4">
    <source>
        <dbReference type="Google" id="ProtNLM"/>
    </source>
</evidence>